<reference evidence="10 11" key="1">
    <citation type="submission" date="2016-10" db="EMBL/GenBank/DDBJ databases">
        <authorList>
            <person name="de Groot N.N."/>
        </authorList>
    </citation>
    <scope>NUCLEOTIDE SEQUENCE [LARGE SCALE GENOMIC DNA]</scope>
    <source>
        <strain evidence="10 11">ATCC 35958</strain>
    </source>
</reference>
<dbReference type="InterPro" id="IPR037058">
    <property type="entry name" value="Falgellar_hook_FlgE_sf"/>
</dbReference>
<proteinExistence type="inferred from homology"/>
<gene>
    <name evidence="10" type="ORF">SAMN02982919_02065</name>
</gene>
<dbReference type="Pfam" id="PF07559">
    <property type="entry name" value="FlgE_D2"/>
    <property type="match status" value="1"/>
</dbReference>
<dbReference type="InterPro" id="IPR010930">
    <property type="entry name" value="Flg_bb/hook_C_dom"/>
</dbReference>
<dbReference type="Pfam" id="PF22692">
    <property type="entry name" value="LlgE_F_G_D1"/>
    <property type="match status" value="1"/>
</dbReference>
<dbReference type="PANTHER" id="PTHR30435">
    <property type="entry name" value="FLAGELLAR PROTEIN"/>
    <property type="match status" value="1"/>
</dbReference>
<evidence type="ECO:0000259" key="9">
    <source>
        <dbReference type="Pfam" id="PF22692"/>
    </source>
</evidence>
<name>A0A1H9MV96_9BURK</name>
<keyword evidence="10" id="KW-0282">Flagellum</keyword>
<keyword evidence="11" id="KW-1185">Reference proteome</keyword>
<comment type="similarity">
    <text evidence="2 5">Belongs to the flagella basal body rod proteins family.</text>
</comment>
<dbReference type="NCBIfam" id="TIGR03506">
    <property type="entry name" value="FlgEFG_subfam"/>
    <property type="match status" value="1"/>
</dbReference>
<dbReference type="Proteomes" id="UP000199766">
    <property type="component" value="Unassembled WGS sequence"/>
</dbReference>
<evidence type="ECO:0000256" key="2">
    <source>
        <dbReference type="ARBA" id="ARBA00009677"/>
    </source>
</evidence>
<dbReference type="AlphaFoldDB" id="A0A1H9MV96"/>
<accession>A0A1H9MV96</accession>
<evidence type="ECO:0000259" key="7">
    <source>
        <dbReference type="Pfam" id="PF06429"/>
    </source>
</evidence>
<dbReference type="SUPFAM" id="SSF117143">
    <property type="entry name" value="Flagellar hook protein flgE"/>
    <property type="match status" value="1"/>
</dbReference>
<keyword evidence="10" id="KW-0966">Cell projection</keyword>
<dbReference type="GO" id="GO:0071978">
    <property type="term" value="P:bacterial-type flagellum-dependent swarming motility"/>
    <property type="evidence" value="ECO:0007669"/>
    <property type="project" value="TreeGrafter"/>
</dbReference>
<dbReference type="Pfam" id="PF00460">
    <property type="entry name" value="Flg_bb_rod"/>
    <property type="match status" value="1"/>
</dbReference>
<dbReference type="GO" id="GO:0005829">
    <property type="term" value="C:cytosol"/>
    <property type="evidence" value="ECO:0007669"/>
    <property type="project" value="TreeGrafter"/>
</dbReference>
<dbReference type="InterPro" id="IPR020013">
    <property type="entry name" value="Flagellar_FlgE/F/G"/>
</dbReference>
<evidence type="ECO:0000313" key="11">
    <source>
        <dbReference type="Proteomes" id="UP000199766"/>
    </source>
</evidence>
<feature type="domain" description="Flagellar basal-body/hook protein C-terminal" evidence="7">
    <location>
        <begin position="396"/>
        <end position="440"/>
    </location>
</feature>
<dbReference type="EMBL" id="FOGD01000006">
    <property type="protein sequence ID" value="SER27399.1"/>
    <property type="molecule type" value="Genomic_DNA"/>
</dbReference>
<dbReference type="Gene3D" id="2.60.98.20">
    <property type="entry name" value="Flagellar hook protein FlgE"/>
    <property type="match status" value="1"/>
</dbReference>
<dbReference type="InterPro" id="IPR011491">
    <property type="entry name" value="FlgE_D2"/>
</dbReference>
<dbReference type="GO" id="GO:0009424">
    <property type="term" value="C:bacterial-type flagellum hook"/>
    <property type="evidence" value="ECO:0007669"/>
    <property type="project" value="TreeGrafter"/>
</dbReference>
<evidence type="ECO:0000256" key="5">
    <source>
        <dbReference type="RuleBase" id="RU362116"/>
    </source>
</evidence>
<dbReference type="GO" id="GO:0009425">
    <property type="term" value="C:bacterial-type flagellum basal body"/>
    <property type="evidence" value="ECO:0007669"/>
    <property type="project" value="UniProtKB-SubCell"/>
</dbReference>
<evidence type="ECO:0000256" key="3">
    <source>
        <dbReference type="ARBA" id="ARBA00019015"/>
    </source>
</evidence>
<comment type="subcellular location">
    <subcellularLocation>
        <location evidence="1 5">Bacterial flagellum basal body</location>
    </subcellularLocation>
</comment>
<feature type="domain" description="Flagellar hook protein FlgE D2" evidence="8">
    <location>
        <begin position="185"/>
        <end position="322"/>
    </location>
</feature>
<dbReference type="InterPro" id="IPR001444">
    <property type="entry name" value="Flag_bb_rod_N"/>
</dbReference>
<feature type="domain" description="Flagellar hook protein FlgE/F/G-like D1" evidence="9">
    <location>
        <begin position="83"/>
        <end position="125"/>
    </location>
</feature>
<keyword evidence="10" id="KW-0969">Cilium</keyword>
<dbReference type="PANTHER" id="PTHR30435:SF1">
    <property type="entry name" value="FLAGELLAR HOOK PROTEIN FLGE"/>
    <property type="match status" value="1"/>
</dbReference>
<evidence type="ECO:0000259" key="6">
    <source>
        <dbReference type="Pfam" id="PF00460"/>
    </source>
</evidence>
<comment type="function">
    <text evidence="5">A flexible structure which links the flagellar filament to the drive apparatus in the basal body.</text>
</comment>
<keyword evidence="4 5" id="KW-0975">Bacterial flagellum</keyword>
<dbReference type="InterPro" id="IPR037925">
    <property type="entry name" value="FlgE/F/G-like"/>
</dbReference>
<feature type="domain" description="Flagellar basal body rod protein N-terminal" evidence="6">
    <location>
        <begin position="6"/>
        <end position="33"/>
    </location>
</feature>
<evidence type="ECO:0000259" key="8">
    <source>
        <dbReference type="Pfam" id="PF07559"/>
    </source>
</evidence>
<dbReference type="OrthoDB" id="8578401at2"/>
<sequence length="441" mass="45496">MGFQQGLSGLNAASRNLDVIGHNIANSNTTGFKSSRAEFADMVASSMGVASGQNNGMGVEVASVAQQFSQGNITATGNSMDLAINGNGFFKVKLPSGQDAYTRAGNFRLDKNGDVRTNGGAQVMGFQVDPATGVAGVNTVPLSFPLGSPIAAKQSTSITAALNLDARARHATGVAAVPADPAATPPTAAIPAVPATPASTYGTSIDVFDSLGNPHQVQLYFLRNAELDPPGWEVFNDLPTAQAAIDGGDPAEGSLGQLFFNTDGTLNTESSTINGTNSPNFTLPDIELTNGAASPLKLKLDLAKVTQFGNAFAVSNLKQDGYTAGNLSSINISNDGSIMASYSNGVTRKEAQVALASFRNPQGLTPIGGNNWQETPESGASMLGKPGNGTFGTLRSSALEDSNVDLTAELVGMMTAQRAYQANAQTIKTQDQVLSTIVNLR</sequence>
<dbReference type="NCBIfam" id="NF004238">
    <property type="entry name" value="PRK05682.1-1"/>
    <property type="match status" value="1"/>
</dbReference>
<organism evidence="10 11">
    <name type="scientific">Giesbergeria anulus</name>
    <dbReference type="NCBI Taxonomy" id="180197"/>
    <lineage>
        <taxon>Bacteria</taxon>
        <taxon>Pseudomonadati</taxon>
        <taxon>Pseudomonadota</taxon>
        <taxon>Betaproteobacteria</taxon>
        <taxon>Burkholderiales</taxon>
        <taxon>Comamonadaceae</taxon>
        <taxon>Giesbergeria</taxon>
    </lineage>
</organism>
<evidence type="ECO:0000256" key="4">
    <source>
        <dbReference type="ARBA" id="ARBA00023143"/>
    </source>
</evidence>
<evidence type="ECO:0000256" key="1">
    <source>
        <dbReference type="ARBA" id="ARBA00004117"/>
    </source>
</evidence>
<evidence type="ECO:0000313" key="10">
    <source>
        <dbReference type="EMBL" id="SER27399.1"/>
    </source>
</evidence>
<dbReference type="Pfam" id="PF06429">
    <property type="entry name" value="Flg_bbr_C"/>
    <property type="match status" value="1"/>
</dbReference>
<dbReference type="RefSeq" id="WP_091456978.1">
    <property type="nucleotide sequence ID" value="NZ_FOGD01000006.1"/>
</dbReference>
<protein>
    <recommendedName>
        <fullName evidence="3 5">Flagellar hook protein FlgE</fullName>
    </recommendedName>
</protein>
<dbReference type="InterPro" id="IPR053967">
    <property type="entry name" value="LlgE_F_G-like_D1"/>
</dbReference>
<dbReference type="STRING" id="180197.SAMN02982919_02065"/>